<protein>
    <submittedName>
        <fullName evidence="2">Alternative oxidase</fullName>
    </submittedName>
</protein>
<sequence length="363" mass="41894">MKIIESDIPPENKSSTAEETLSGYLTRHKKGISLPVRPEFLRAKPWTTEELKAIDIHVYHRKPTETRCKVITGLRNQIKFKSTSSSSPSPDSQPYNPMKIIESDIPPENKPSNAEETLSGYLTRHKKGISLPVRPEFLRAKPWTTEELKAIDIHVYHRKPKGTSDYVAFGIVKFLRLFADGFFRKRYVHRAIVLETVAGVPGMVAGMFCHLKSLRRMKNDYGWIEKLLHEAENERMHLMIWMKVTQPTGFERFLVTGAQGVFFNLYAFFYLIFPKTAHRMVGYLEEEAIVSYTAFVKEVEEGRIDNLKAPQIAIDYYNLEKDAKLLDVVYAIRADEAAHRDSNHEFADRILVHDEDLSHKLKK</sequence>
<accession>A0AC34FFP4</accession>
<name>A0AC34FFP4_9BILA</name>
<reference evidence="2" key="1">
    <citation type="submission" date="2022-11" db="UniProtKB">
        <authorList>
            <consortium name="WormBaseParasite"/>
        </authorList>
    </citation>
    <scope>IDENTIFICATION</scope>
</reference>
<dbReference type="WBParaSite" id="ES5_v2.g16073.t1">
    <property type="protein sequence ID" value="ES5_v2.g16073.t1"/>
    <property type="gene ID" value="ES5_v2.g16073"/>
</dbReference>
<proteinExistence type="predicted"/>
<evidence type="ECO:0000313" key="2">
    <source>
        <dbReference type="WBParaSite" id="ES5_v2.g16073.t1"/>
    </source>
</evidence>
<evidence type="ECO:0000313" key="1">
    <source>
        <dbReference type="Proteomes" id="UP000887579"/>
    </source>
</evidence>
<dbReference type="Proteomes" id="UP000887579">
    <property type="component" value="Unplaced"/>
</dbReference>
<organism evidence="1 2">
    <name type="scientific">Panagrolaimus sp. ES5</name>
    <dbReference type="NCBI Taxonomy" id="591445"/>
    <lineage>
        <taxon>Eukaryota</taxon>
        <taxon>Metazoa</taxon>
        <taxon>Ecdysozoa</taxon>
        <taxon>Nematoda</taxon>
        <taxon>Chromadorea</taxon>
        <taxon>Rhabditida</taxon>
        <taxon>Tylenchina</taxon>
        <taxon>Panagrolaimomorpha</taxon>
        <taxon>Panagrolaimoidea</taxon>
        <taxon>Panagrolaimidae</taxon>
        <taxon>Panagrolaimus</taxon>
    </lineage>
</organism>